<keyword evidence="2" id="KW-1185">Reference proteome</keyword>
<reference evidence="1 2" key="1">
    <citation type="submission" date="2018-02" db="EMBL/GenBank/DDBJ databases">
        <authorList>
            <person name="Dubost A."/>
        </authorList>
    </citation>
    <scope>NUCLEOTIDE SEQUENCE [LARGE SCALE GENOMIC DNA]</scope>
    <source>
        <strain evidence="2">JV551A3</strain>
    </source>
</reference>
<organism evidence="1 2">
    <name type="scientific">Pseudomonas inefficax</name>
    <dbReference type="NCBI Taxonomy" id="2078786"/>
    <lineage>
        <taxon>Bacteria</taxon>
        <taxon>Pseudomonadati</taxon>
        <taxon>Pseudomonadota</taxon>
        <taxon>Gammaproteobacteria</taxon>
        <taxon>Pseudomonadales</taxon>
        <taxon>Pseudomonadaceae</taxon>
        <taxon>Pseudomonas</taxon>
    </lineage>
</organism>
<proteinExistence type="predicted"/>
<dbReference type="Proteomes" id="UP000294335">
    <property type="component" value="Unassembled WGS sequence"/>
</dbReference>
<protein>
    <submittedName>
        <fullName evidence="1">Uncharacterized protein</fullName>
    </submittedName>
</protein>
<sequence>MSAVLVLGLVAAFQRTFRRRVRLIVDLGVLFPQVGVGDIDGHVVVRAPTGTKADRFTVTGRNARRAIMVVGGRLVDGEACTQGPLLVHLVGSTNGVCPGVVPVLLFGDGLQWVARRCFVLDNDTLQAAPARPGATRIQGPMVIQLMGDREVHRLWRLDFQAGVELAAETSKSDRVGNTGIAFKLVVDHRVVGQTQAGTVCGLYKNADVVADGSVVALDLDFAIRATAQKPGEGLAVQVRAQLTLDAVDGRAKTDRHLVVEGIADGWLEGDNLDLALLAPVTRRVAAAVVGDQAVWHVNAEANAPVVIDRLDIVTHGHAHDRDHVAIGFPPEIATTARNIGFGYHGRTTHGDLFAVPARHACGVAIHSAGIFGRRRTSRETG</sequence>
<gene>
    <name evidence="1" type="ORF">JV551A3_V1_720002</name>
</gene>
<name>A0AAQ1P7H2_9PSED</name>
<feature type="non-terminal residue" evidence="1">
    <location>
        <position position="381"/>
    </location>
</feature>
<dbReference type="EMBL" id="OPYN01000072">
    <property type="protein sequence ID" value="SPO60043.1"/>
    <property type="molecule type" value="Genomic_DNA"/>
</dbReference>
<accession>A0AAQ1P7H2</accession>
<comment type="caution">
    <text evidence="1">The sequence shown here is derived from an EMBL/GenBank/DDBJ whole genome shotgun (WGS) entry which is preliminary data.</text>
</comment>
<dbReference type="AlphaFoldDB" id="A0AAQ1P7H2"/>
<evidence type="ECO:0000313" key="2">
    <source>
        <dbReference type="Proteomes" id="UP000294335"/>
    </source>
</evidence>
<evidence type="ECO:0000313" key="1">
    <source>
        <dbReference type="EMBL" id="SPO60043.1"/>
    </source>
</evidence>